<evidence type="ECO:0000256" key="7">
    <source>
        <dbReference type="ARBA" id="ARBA00022692"/>
    </source>
</evidence>
<dbReference type="PROSITE" id="PS50109">
    <property type="entry name" value="HIS_KIN"/>
    <property type="match status" value="1"/>
</dbReference>
<dbReference type="Gene3D" id="6.10.340.10">
    <property type="match status" value="1"/>
</dbReference>
<dbReference type="EMBL" id="JAUOPG010000008">
    <property type="protein sequence ID" value="MDO6454453.1"/>
    <property type="molecule type" value="Genomic_DNA"/>
</dbReference>
<comment type="catalytic activity">
    <reaction evidence="1">
        <text>ATP + protein L-histidine = ADP + protein N-phospho-L-histidine.</text>
        <dbReference type="EC" id="2.7.13.3"/>
    </reaction>
</comment>
<feature type="domain" description="Histidine kinase" evidence="15">
    <location>
        <begin position="231"/>
        <end position="423"/>
    </location>
</feature>
<dbReference type="GO" id="GO:0005524">
    <property type="term" value="F:ATP binding"/>
    <property type="evidence" value="ECO:0007669"/>
    <property type="project" value="UniProtKB-KW"/>
</dbReference>
<evidence type="ECO:0000256" key="12">
    <source>
        <dbReference type="ARBA" id="ARBA00023012"/>
    </source>
</evidence>
<accession>A0AAW7XJF6</accession>
<reference evidence="16" key="1">
    <citation type="submission" date="2023-07" db="EMBL/GenBank/DDBJ databases">
        <title>Genome content predicts the carbon catabolic preferences of heterotrophic bacteria.</title>
        <authorList>
            <person name="Gralka M."/>
        </authorList>
    </citation>
    <scope>NUCLEOTIDE SEQUENCE</scope>
    <source>
        <strain evidence="16">I2M16</strain>
    </source>
</reference>
<evidence type="ECO:0000256" key="13">
    <source>
        <dbReference type="ARBA" id="ARBA00023136"/>
    </source>
</evidence>
<dbReference type="PANTHER" id="PTHR45528">
    <property type="entry name" value="SENSOR HISTIDINE KINASE CPXA"/>
    <property type="match status" value="1"/>
</dbReference>
<organism evidence="16 17">
    <name type="scientific">Neptunomonas phycophila</name>
    <dbReference type="NCBI Taxonomy" id="1572645"/>
    <lineage>
        <taxon>Bacteria</taxon>
        <taxon>Pseudomonadati</taxon>
        <taxon>Pseudomonadota</taxon>
        <taxon>Gammaproteobacteria</taxon>
        <taxon>Oceanospirillales</taxon>
        <taxon>Oceanospirillaceae</taxon>
        <taxon>Neptunomonas</taxon>
    </lineage>
</organism>
<dbReference type="EC" id="2.7.13.3" evidence="3"/>
<dbReference type="InterPro" id="IPR036890">
    <property type="entry name" value="HATPase_C_sf"/>
</dbReference>
<evidence type="ECO:0000256" key="3">
    <source>
        <dbReference type="ARBA" id="ARBA00012438"/>
    </source>
</evidence>
<evidence type="ECO:0000256" key="6">
    <source>
        <dbReference type="ARBA" id="ARBA00022679"/>
    </source>
</evidence>
<dbReference type="GO" id="GO:0000155">
    <property type="term" value="F:phosphorelay sensor kinase activity"/>
    <property type="evidence" value="ECO:0007669"/>
    <property type="project" value="InterPro"/>
</dbReference>
<keyword evidence="8" id="KW-0547">Nucleotide-binding</keyword>
<evidence type="ECO:0000256" key="9">
    <source>
        <dbReference type="ARBA" id="ARBA00022777"/>
    </source>
</evidence>
<dbReference type="Proteomes" id="UP001169862">
    <property type="component" value="Unassembled WGS sequence"/>
</dbReference>
<comment type="subcellular location">
    <subcellularLocation>
        <location evidence="2">Cell membrane</location>
        <topology evidence="2">Multi-pass membrane protein</topology>
    </subcellularLocation>
</comment>
<comment type="caution">
    <text evidence="16">The sequence shown here is derived from an EMBL/GenBank/DDBJ whole genome shotgun (WGS) entry which is preliminary data.</text>
</comment>
<evidence type="ECO:0000256" key="14">
    <source>
        <dbReference type="SAM" id="Phobius"/>
    </source>
</evidence>
<keyword evidence="11 14" id="KW-1133">Transmembrane helix</keyword>
<dbReference type="InterPro" id="IPR050398">
    <property type="entry name" value="HssS/ArlS-like"/>
</dbReference>
<dbReference type="SMART" id="SM00388">
    <property type="entry name" value="HisKA"/>
    <property type="match status" value="1"/>
</dbReference>
<dbReference type="InterPro" id="IPR003661">
    <property type="entry name" value="HisK_dim/P_dom"/>
</dbReference>
<keyword evidence="10" id="KW-0067">ATP-binding</keyword>
<keyword evidence="7 14" id="KW-0812">Transmembrane</keyword>
<dbReference type="RefSeq" id="WP_303551134.1">
    <property type="nucleotide sequence ID" value="NZ_JAUOPG010000008.1"/>
</dbReference>
<keyword evidence="12" id="KW-0902">Two-component regulatory system</keyword>
<feature type="transmembrane region" description="Helical" evidence="14">
    <location>
        <begin position="149"/>
        <end position="168"/>
    </location>
</feature>
<evidence type="ECO:0000256" key="11">
    <source>
        <dbReference type="ARBA" id="ARBA00022989"/>
    </source>
</evidence>
<keyword evidence="6" id="KW-0808">Transferase</keyword>
<dbReference type="InterPro" id="IPR005467">
    <property type="entry name" value="His_kinase_dom"/>
</dbReference>
<evidence type="ECO:0000256" key="1">
    <source>
        <dbReference type="ARBA" id="ARBA00000085"/>
    </source>
</evidence>
<keyword evidence="13 14" id="KW-0472">Membrane</keyword>
<dbReference type="GO" id="GO:0005886">
    <property type="term" value="C:plasma membrane"/>
    <property type="evidence" value="ECO:0007669"/>
    <property type="project" value="UniProtKB-SubCell"/>
</dbReference>
<dbReference type="CDD" id="cd00082">
    <property type="entry name" value="HisKA"/>
    <property type="match status" value="1"/>
</dbReference>
<gene>
    <name evidence="16" type="ORF">Q4490_12835</name>
</gene>
<proteinExistence type="predicted"/>
<evidence type="ECO:0000259" key="15">
    <source>
        <dbReference type="PROSITE" id="PS50109"/>
    </source>
</evidence>
<evidence type="ECO:0000256" key="8">
    <source>
        <dbReference type="ARBA" id="ARBA00022741"/>
    </source>
</evidence>
<keyword evidence="9 16" id="KW-0418">Kinase</keyword>
<dbReference type="SUPFAM" id="SSF47384">
    <property type="entry name" value="Homodimeric domain of signal transducing histidine kinase"/>
    <property type="match status" value="1"/>
</dbReference>
<keyword evidence="4" id="KW-1003">Cell membrane</keyword>
<evidence type="ECO:0000256" key="2">
    <source>
        <dbReference type="ARBA" id="ARBA00004651"/>
    </source>
</evidence>
<dbReference type="Pfam" id="PF00512">
    <property type="entry name" value="HisKA"/>
    <property type="match status" value="1"/>
</dbReference>
<dbReference type="Gene3D" id="1.10.287.130">
    <property type="match status" value="1"/>
</dbReference>
<name>A0AAW7XJF6_9GAMM</name>
<evidence type="ECO:0000313" key="16">
    <source>
        <dbReference type="EMBL" id="MDO6454453.1"/>
    </source>
</evidence>
<dbReference type="Gene3D" id="3.30.565.10">
    <property type="entry name" value="Histidine kinase-like ATPase, C-terminal domain"/>
    <property type="match status" value="1"/>
</dbReference>
<keyword evidence="5" id="KW-0597">Phosphoprotein</keyword>
<dbReference type="PANTHER" id="PTHR45528:SF1">
    <property type="entry name" value="SENSOR HISTIDINE KINASE CPXA"/>
    <property type="match status" value="1"/>
</dbReference>
<dbReference type="SUPFAM" id="SSF55874">
    <property type="entry name" value="ATPase domain of HSP90 chaperone/DNA topoisomerase II/histidine kinase"/>
    <property type="match status" value="1"/>
</dbReference>
<sequence length="423" mass="48460">MKKKLSLKLLLTLSVMLLVATLALAYSILSAHFFIRGLDTLTSAYMEKELIKLHENQLVIPEHGHITSNDFLIARNWEDFPVNITQHSPPQTWNTLEKFDDGNWFVTPENIVFAMHYNQQQDPIWIVHTLAKSETSSLVKHNAGQAKQILFIFGITALALIGLIIWLLNRQVTRPINSLWMWAQSMKETKHLNTAIPEFKYPELNKMAYLIRESIQTVHNAVEREHQFLRHTSHELRTPISVIRSNIELFRKLESKSSDNTRPYLPMVDRIDRASLTMKHLTETLLWLNKDDLSELPANSFRLGDAVNSLAQDMEYLLKNKPVSISLNTDGTTAHLPEIATRIVIGNLIRNAFQHTWDGDIHIKQSGHTLIISNNLTTEDQGDDLGFGLGLQLTQRLTHKFGWPYDAQKQKGQYTVEVTFSSP</sequence>
<evidence type="ECO:0000256" key="5">
    <source>
        <dbReference type="ARBA" id="ARBA00022553"/>
    </source>
</evidence>
<protein>
    <recommendedName>
        <fullName evidence="3">histidine kinase</fullName>
        <ecNumber evidence="3">2.7.13.3</ecNumber>
    </recommendedName>
</protein>
<dbReference type="InterPro" id="IPR036097">
    <property type="entry name" value="HisK_dim/P_sf"/>
</dbReference>
<evidence type="ECO:0000256" key="4">
    <source>
        <dbReference type="ARBA" id="ARBA00022475"/>
    </source>
</evidence>
<evidence type="ECO:0000313" key="17">
    <source>
        <dbReference type="Proteomes" id="UP001169862"/>
    </source>
</evidence>
<dbReference type="AlphaFoldDB" id="A0AAW7XJF6"/>
<evidence type="ECO:0000256" key="10">
    <source>
        <dbReference type="ARBA" id="ARBA00022840"/>
    </source>
</evidence>